<dbReference type="Proteomes" id="UP000464178">
    <property type="component" value="Chromosome"/>
</dbReference>
<keyword evidence="2" id="KW-1185">Reference proteome</keyword>
<protein>
    <submittedName>
        <fullName evidence="1">: DUF4177</fullName>
    </submittedName>
</protein>
<sequence length="65" mass="7180">MTKWEYTTAQFITHGLGNESGAAGLELALNQLGAEGWELVSSTLYHNVEAEQDVVLLYFKRPLPA</sequence>
<dbReference type="AlphaFoldDB" id="A0A6P2DCK5"/>
<proteinExistence type="predicted"/>
<evidence type="ECO:0000313" key="1">
    <source>
        <dbReference type="EMBL" id="VTR98085.1"/>
    </source>
</evidence>
<evidence type="ECO:0000313" key="2">
    <source>
        <dbReference type="Proteomes" id="UP000464178"/>
    </source>
</evidence>
<dbReference type="Pfam" id="PF13783">
    <property type="entry name" value="DUF4177"/>
    <property type="match status" value="1"/>
</dbReference>
<accession>A0A6P2DCK5</accession>
<dbReference type="InterPro" id="IPR025234">
    <property type="entry name" value="YjzH-like"/>
</dbReference>
<gene>
    <name evidence="1" type="ORF">SOIL9_03930</name>
</gene>
<dbReference type="RefSeq" id="WP_162671487.1">
    <property type="nucleotide sequence ID" value="NZ_LR593886.1"/>
</dbReference>
<reference evidence="1 2" key="1">
    <citation type="submission" date="2019-05" db="EMBL/GenBank/DDBJ databases">
        <authorList>
            <consortium name="Science for Life Laboratories"/>
        </authorList>
    </citation>
    <scope>NUCLEOTIDE SEQUENCE [LARGE SCALE GENOMIC DNA]</scope>
    <source>
        <strain evidence="1">Soil9</strain>
    </source>
</reference>
<dbReference type="EMBL" id="LR593886">
    <property type="protein sequence ID" value="VTR98085.1"/>
    <property type="molecule type" value="Genomic_DNA"/>
</dbReference>
<organism evidence="1 2">
    <name type="scientific">Gemmata massiliana</name>
    <dbReference type="NCBI Taxonomy" id="1210884"/>
    <lineage>
        <taxon>Bacteria</taxon>
        <taxon>Pseudomonadati</taxon>
        <taxon>Planctomycetota</taxon>
        <taxon>Planctomycetia</taxon>
        <taxon>Gemmatales</taxon>
        <taxon>Gemmataceae</taxon>
        <taxon>Gemmata</taxon>
    </lineage>
</organism>
<name>A0A6P2DCK5_9BACT</name>
<dbReference type="KEGG" id="gms:SOIL9_03930"/>